<dbReference type="RefSeq" id="WP_118877488.1">
    <property type="nucleotide sequence ID" value="NZ_QWEI01000012.1"/>
</dbReference>
<accession>A0A396SB49</accession>
<dbReference type="AlphaFoldDB" id="A0A396SB49"/>
<proteinExistence type="predicted"/>
<keyword evidence="2" id="KW-1185">Reference proteome</keyword>
<sequence length="103" mass="12014">MEQIRIVNETNPIVVAHDTYKRECCYTRGVHIPYKDFLEILDSMPTDTKIYFEFHNPGKQIAPGTYLNGHAGLARSIVNYYQNTRNMKVAYLHNGQDFYVKII</sequence>
<protein>
    <submittedName>
        <fullName evidence="1">Uncharacterized protein</fullName>
    </submittedName>
</protein>
<organism evidence="1 2">
    <name type="scientific">Ureibacillus yapensis</name>
    <dbReference type="NCBI Taxonomy" id="2304605"/>
    <lineage>
        <taxon>Bacteria</taxon>
        <taxon>Bacillati</taxon>
        <taxon>Bacillota</taxon>
        <taxon>Bacilli</taxon>
        <taxon>Bacillales</taxon>
        <taxon>Caryophanaceae</taxon>
        <taxon>Ureibacillus</taxon>
    </lineage>
</organism>
<dbReference type="OrthoDB" id="2735071at2"/>
<dbReference type="EMBL" id="QWEI01000012">
    <property type="protein sequence ID" value="RHW32747.1"/>
    <property type="molecule type" value="Genomic_DNA"/>
</dbReference>
<evidence type="ECO:0000313" key="2">
    <source>
        <dbReference type="Proteomes" id="UP000265692"/>
    </source>
</evidence>
<comment type="caution">
    <text evidence="1">The sequence shown here is derived from an EMBL/GenBank/DDBJ whole genome shotgun (WGS) entry which is preliminary data.</text>
</comment>
<dbReference type="Proteomes" id="UP000265692">
    <property type="component" value="Unassembled WGS sequence"/>
</dbReference>
<reference evidence="1 2" key="1">
    <citation type="submission" date="2018-08" db="EMBL/GenBank/DDBJ databases">
        <title>Lysinibacillus sp. YLB-03 draft genome sequence.</title>
        <authorList>
            <person name="Yu L."/>
        </authorList>
    </citation>
    <scope>NUCLEOTIDE SEQUENCE [LARGE SCALE GENOMIC DNA]</scope>
    <source>
        <strain evidence="1 2">YLB-03</strain>
    </source>
</reference>
<gene>
    <name evidence="1" type="ORF">D1B33_16400</name>
</gene>
<evidence type="ECO:0000313" key="1">
    <source>
        <dbReference type="EMBL" id="RHW32747.1"/>
    </source>
</evidence>
<name>A0A396SB49_9BACL</name>